<sequence length="51" mass="6325">MRIRKEAELEWAIQKYDVTAKGCQYYSKIKNMFHKARGEEDYKKISMHWER</sequence>
<protein>
    <submittedName>
        <fullName evidence="1">Uncharacterized protein</fullName>
    </submittedName>
</protein>
<evidence type="ECO:0000313" key="2">
    <source>
        <dbReference type="Proteomes" id="UP001168694"/>
    </source>
</evidence>
<dbReference type="RefSeq" id="WP_290397771.1">
    <property type="nucleotide sequence ID" value="NZ_JAUHLN010000001.1"/>
</dbReference>
<dbReference type="EMBL" id="JAUHLN010000001">
    <property type="protein sequence ID" value="MDN4071603.1"/>
    <property type="molecule type" value="Genomic_DNA"/>
</dbReference>
<evidence type="ECO:0000313" key="1">
    <source>
        <dbReference type="EMBL" id="MDN4071603.1"/>
    </source>
</evidence>
<reference evidence="1" key="1">
    <citation type="submission" date="2023-06" db="EMBL/GenBank/DDBJ databases">
        <title>Draft Genome Sequences of Representative Paenibacillus Polymyxa, Bacillus cereus, Fictibacillus sp., and Brevibacillus agri Strains Isolated from Amazonian Dark Earth.</title>
        <authorList>
            <person name="Pellegrinetti T.A."/>
            <person name="Cunha I.C.M."/>
            <person name="Chaves M.G."/>
            <person name="Freitas A.S."/>
            <person name="Silva A.V.R."/>
            <person name="Tsai S.M."/>
            <person name="Mendes L.W."/>
        </authorList>
    </citation>
    <scope>NUCLEOTIDE SEQUENCE</scope>
    <source>
        <strain evidence="1">CENA-BCM004</strain>
    </source>
</reference>
<organism evidence="1 2">
    <name type="scientific">Fictibacillus terranigra</name>
    <dbReference type="NCBI Taxonomy" id="3058424"/>
    <lineage>
        <taxon>Bacteria</taxon>
        <taxon>Bacillati</taxon>
        <taxon>Bacillota</taxon>
        <taxon>Bacilli</taxon>
        <taxon>Bacillales</taxon>
        <taxon>Fictibacillaceae</taxon>
        <taxon>Fictibacillus</taxon>
    </lineage>
</organism>
<proteinExistence type="predicted"/>
<accession>A0ABT8E124</accession>
<comment type="caution">
    <text evidence="1">The sequence shown here is derived from an EMBL/GenBank/DDBJ whole genome shotgun (WGS) entry which is preliminary data.</text>
</comment>
<dbReference type="Proteomes" id="UP001168694">
    <property type="component" value="Unassembled WGS sequence"/>
</dbReference>
<keyword evidence="2" id="KW-1185">Reference proteome</keyword>
<name>A0ABT8E124_9BACL</name>
<gene>
    <name evidence="1" type="ORF">QYF49_00970</name>
</gene>